<dbReference type="AlphaFoldDB" id="A0A1S3IEH9"/>
<dbReference type="GO" id="GO:0007165">
    <property type="term" value="P:signal transduction"/>
    <property type="evidence" value="ECO:0007669"/>
    <property type="project" value="InterPro"/>
</dbReference>
<dbReference type="InterPro" id="IPR000157">
    <property type="entry name" value="TIR_dom"/>
</dbReference>
<dbReference type="InterPro" id="IPR002110">
    <property type="entry name" value="Ankyrin_rpt"/>
</dbReference>
<dbReference type="SUPFAM" id="SSF52200">
    <property type="entry name" value="Toll/Interleukin receptor TIR domain"/>
    <property type="match status" value="1"/>
</dbReference>
<proteinExistence type="predicted"/>
<evidence type="ECO:0000313" key="5">
    <source>
        <dbReference type="RefSeq" id="XP_013396261.1"/>
    </source>
</evidence>
<accession>A0A1S3IEH9</accession>
<sequence length="364" mass="40729">MAAMHGHSDVAAVLIQHGADPCSTDMSGIRPRDLLRTNQVFETFIKKFENEQVQHFILILCLEHVAATMTLVEANALFKEDMSCISPNEHENKKLDRLKNWTISLGIRTIREFKARLAGAGHQNLTVAAANHYAEIAKKITDMSADCYGTFCQAPLAHRHMISTAGCPTEQRCEMSMETDSYQYDAYLAHASDDEEAVDEVRGQLESNGVRCCEPPLPGSIKIKSMCESVEMAKRTVPFFSKTSLSDNVFLNICDVAEFEAKKRKEDVVIPVTMDVGPESLPPVVRVRNCINFQSQNFIPSLVDAIKGPACAPLYGQLRDENKNMKQEIAAKDDMIRELRQQLEESRALNRRLQAELEVTAPPK</sequence>
<dbReference type="RefSeq" id="XP_013396261.1">
    <property type="nucleotide sequence ID" value="XM_013540807.1"/>
</dbReference>
<dbReference type="SUPFAM" id="SSF48403">
    <property type="entry name" value="Ankyrin repeat"/>
    <property type="match status" value="1"/>
</dbReference>
<reference evidence="5" key="1">
    <citation type="submission" date="2025-08" db="UniProtKB">
        <authorList>
            <consortium name="RefSeq"/>
        </authorList>
    </citation>
    <scope>IDENTIFICATION</scope>
    <source>
        <tissue evidence="5">Gonads</tissue>
    </source>
</reference>
<name>A0A1S3IEH9_LINAN</name>
<organism evidence="4 5">
    <name type="scientific">Lingula anatina</name>
    <name type="common">Brachiopod</name>
    <name type="synonym">Lingula unguis</name>
    <dbReference type="NCBI Taxonomy" id="7574"/>
    <lineage>
        <taxon>Eukaryota</taxon>
        <taxon>Metazoa</taxon>
        <taxon>Spiralia</taxon>
        <taxon>Lophotrochozoa</taxon>
        <taxon>Brachiopoda</taxon>
        <taxon>Linguliformea</taxon>
        <taxon>Lingulata</taxon>
        <taxon>Lingulida</taxon>
        <taxon>Linguloidea</taxon>
        <taxon>Lingulidae</taxon>
        <taxon>Lingula</taxon>
    </lineage>
</organism>
<evidence type="ECO:0000313" key="4">
    <source>
        <dbReference type="Proteomes" id="UP000085678"/>
    </source>
</evidence>
<protein>
    <submittedName>
        <fullName evidence="5">Uncharacterized protein LOC106163266</fullName>
    </submittedName>
</protein>
<dbReference type="Gene3D" id="1.25.40.20">
    <property type="entry name" value="Ankyrin repeat-containing domain"/>
    <property type="match status" value="1"/>
</dbReference>
<dbReference type="GeneID" id="106163266"/>
<dbReference type="InParanoid" id="A0A1S3IEH9"/>
<gene>
    <name evidence="5" type="primary">LOC106163266</name>
</gene>
<dbReference type="InterPro" id="IPR036770">
    <property type="entry name" value="Ankyrin_rpt-contain_sf"/>
</dbReference>
<evidence type="ECO:0000256" key="1">
    <source>
        <dbReference type="PROSITE-ProRule" id="PRU00023"/>
    </source>
</evidence>
<evidence type="ECO:0000256" key="2">
    <source>
        <dbReference type="SAM" id="Coils"/>
    </source>
</evidence>
<dbReference type="PROSITE" id="PS50104">
    <property type="entry name" value="TIR"/>
    <property type="match status" value="1"/>
</dbReference>
<dbReference type="PROSITE" id="PS50088">
    <property type="entry name" value="ANK_REPEAT"/>
    <property type="match status" value="1"/>
</dbReference>
<dbReference type="Pfam" id="PF13676">
    <property type="entry name" value="TIR_2"/>
    <property type="match status" value="1"/>
</dbReference>
<keyword evidence="4" id="KW-1185">Reference proteome</keyword>
<feature type="coiled-coil region" evidence="2">
    <location>
        <begin position="315"/>
        <end position="356"/>
    </location>
</feature>
<dbReference type="Gene3D" id="3.40.50.10140">
    <property type="entry name" value="Toll/interleukin-1 receptor homology (TIR) domain"/>
    <property type="match status" value="1"/>
</dbReference>
<keyword evidence="1" id="KW-0040">ANK repeat</keyword>
<dbReference type="InterPro" id="IPR035897">
    <property type="entry name" value="Toll_tir_struct_dom_sf"/>
</dbReference>
<feature type="domain" description="TIR" evidence="3">
    <location>
        <begin position="182"/>
        <end position="343"/>
    </location>
</feature>
<evidence type="ECO:0000259" key="3">
    <source>
        <dbReference type="PROSITE" id="PS50104"/>
    </source>
</evidence>
<dbReference type="KEGG" id="lak:106163266"/>
<dbReference type="Proteomes" id="UP000085678">
    <property type="component" value="Unplaced"/>
</dbReference>
<keyword evidence="2" id="KW-0175">Coiled coil</keyword>
<feature type="repeat" description="ANK" evidence="1">
    <location>
        <begin position="1"/>
        <end position="26"/>
    </location>
</feature>